<feature type="signal peptide" evidence="1">
    <location>
        <begin position="1"/>
        <end position="25"/>
    </location>
</feature>
<feature type="chain" id="PRO_5043215322" description="Secreted protein" evidence="1">
    <location>
        <begin position="26"/>
        <end position="149"/>
    </location>
</feature>
<organism evidence="2 3">
    <name type="scientific">Corynebacterium matruchotii</name>
    <dbReference type="NCBI Taxonomy" id="43768"/>
    <lineage>
        <taxon>Bacteria</taxon>
        <taxon>Bacillati</taxon>
        <taxon>Actinomycetota</taxon>
        <taxon>Actinomycetes</taxon>
        <taxon>Mycobacteriales</taxon>
        <taxon>Corynebacteriaceae</taxon>
        <taxon>Corynebacterium</taxon>
    </lineage>
</organism>
<accession>A0A6H9XPY4</accession>
<gene>
    <name evidence="2" type="ORF">NCTC10254_00386</name>
</gene>
<reference evidence="2 3" key="1">
    <citation type="submission" date="2018-06" db="EMBL/GenBank/DDBJ databases">
        <authorList>
            <consortium name="Pathogen Informatics"/>
            <person name="Doyle S."/>
        </authorList>
    </citation>
    <scope>NUCLEOTIDE SEQUENCE [LARGE SCALE GENOMIC DNA]</scope>
    <source>
        <strain evidence="2 3">NCTC10254</strain>
    </source>
</reference>
<name>A0A6H9XPY4_9CORY</name>
<dbReference type="EMBL" id="UARK01000001">
    <property type="protein sequence ID" value="SPW24022.1"/>
    <property type="molecule type" value="Genomic_DNA"/>
</dbReference>
<keyword evidence="1" id="KW-0732">Signal</keyword>
<protein>
    <recommendedName>
        <fullName evidence="4">Secreted protein</fullName>
    </recommendedName>
</protein>
<dbReference type="Proteomes" id="UP000249886">
    <property type="component" value="Unassembled WGS sequence"/>
</dbReference>
<dbReference type="GeneID" id="84573170"/>
<evidence type="ECO:0008006" key="4">
    <source>
        <dbReference type="Google" id="ProtNLM"/>
    </source>
</evidence>
<dbReference type="RefSeq" id="WP_005519806.1">
    <property type="nucleotide sequence ID" value="NZ_CAUOYC010000003.1"/>
</dbReference>
<dbReference type="AlphaFoldDB" id="A0A6H9XPY4"/>
<evidence type="ECO:0000313" key="3">
    <source>
        <dbReference type="Proteomes" id="UP000249886"/>
    </source>
</evidence>
<proteinExistence type="predicted"/>
<evidence type="ECO:0000256" key="1">
    <source>
        <dbReference type="SAM" id="SignalP"/>
    </source>
</evidence>
<evidence type="ECO:0000313" key="2">
    <source>
        <dbReference type="EMBL" id="SPW24022.1"/>
    </source>
</evidence>
<comment type="caution">
    <text evidence="2">The sequence shown here is derived from an EMBL/GenBank/DDBJ whole genome shotgun (WGS) entry which is preliminary data.</text>
</comment>
<sequence>MKRATYYVATLMLCGGIITPTAAMAQSFPQPAPASQAAQNPHQVPKPFEVGILKWSQDVYNAGHTSEQEAQRCSSATPMLPTQLGQTTNQAATNCSTRAIGFVEFITASLVHLVVKVTKPVPGYQGITPAPKPANGEINLSNANVLPRD</sequence>